<dbReference type="Gene3D" id="3.40.640.10">
    <property type="entry name" value="Type I PLP-dependent aspartate aminotransferase-like (Major domain)"/>
    <property type="match status" value="1"/>
</dbReference>
<keyword evidence="6" id="KW-1185">Reference proteome</keyword>
<dbReference type="GO" id="GO:0000271">
    <property type="term" value="P:polysaccharide biosynthetic process"/>
    <property type="evidence" value="ECO:0007669"/>
    <property type="project" value="TreeGrafter"/>
</dbReference>
<comment type="caution">
    <text evidence="5">The sequence shown here is derived from an EMBL/GenBank/DDBJ whole genome shotgun (WGS) entry which is preliminary data.</text>
</comment>
<name>A0A0X3VBN0_9ACTN</name>
<feature type="modified residue" description="N6-(pyridoxal phosphate)lysine" evidence="3">
    <location>
        <position position="193"/>
    </location>
</feature>
<gene>
    <name evidence="5" type="ORF">ADL15_02025</name>
</gene>
<organism evidence="5 6">
    <name type="scientific">Actinoplanes awajinensis subsp. mycoplanecinus</name>
    <dbReference type="NCBI Taxonomy" id="135947"/>
    <lineage>
        <taxon>Bacteria</taxon>
        <taxon>Bacillati</taxon>
        <taxon>Actinomycetota</taxon>
        <taxon>Actinomycetes</taxon>
        <taxon>Micromonosporales</taxon>
        <taxon>Micromonosporaceae</taxon>
        <taxon>Actinoplanes</taxon>
    </lineage>
</organism>
<keyword evidence="3 4" id="KW-0663">Pyridoxal phosphate</keyword>
<dbReference type="AlphaFoldDB" id="A0A0X3VBN0"/>
<dbReference type="SUPFAM" id="SSF53383">
    <property type="entry name" value="PLP-dependent transferases"/>
    <property type="match status" value="1"/>
</dbReference>
<dbReference type="Pfam" id="PF01041">
    <property type="entry name" value="DegT_DnrJ_EryC1"/>
    <property type="match status" value="1"/>
</dbReference>
<dbReference type="OrthoDB" id="5342089at2"/>
<dbReference type="EMBL" id="LLZH01000004">
    <property type="protein sequence ID" value="KUL42098.1"/>
    <property type="molecule type" value="Genomic_DNA"/>
</dbReference>
<protein>
    <submittedName>
        <fullName evidence="5">Pyridoxal-5'-phosphate-dependent protein</fullName>
    </submittedName>
</protein>
<dbReference type="PANTHER" id="PTHR30244:SF34">
    <property type="entry name" value="DTDP-4-AMINO-4,6-DIDEOXYGALACTOSE TRANSAMINASE"/>
    <property type="match status" value="1"/>
</dbReference>
<dbReference type="PIRSF" id="PIRSF000390">
    <property type="entry name" value="PLP_StrS"/>
    <property type="match status" value="1"/>
</dbReference>
<dbReference type="CDD" id="cd00616">
    <property type="entry name" value="AHBA_syn"/>
    <property type="match status" value="1"/>
</dbReference>
<evidence type="ECO:0000256" key="1">
    <source>
        <dbReference type="ARBA" id="ARBA00001933"/>
    </source>
</evidence>
<sequence>MIENSQAVLLSAPDVGLLEQEYVMAALRSGWVAPVGPDLEEFEREVAGRVGVPHAVAVNSGTAALHLALLGVGAGPGDVVVVPTLTFVATANAVVYTGARPVFVDCDAATGNLDPEVLAGLLAELRAEGASVRAVLAVDLFGCCADYERILPVCDGYGIPVVEDAAESLGSRYHGRAAGSFGRVAALSFNGNKIMTTSGGGMVLTADPVLAARARHLAGQARLPAAHYEHAEIGYNYRLSNLLAALGRAQLCRLDEMIERRRAVHDAYAKVFADVAGVSLLGDHDPAANRWLTSIVVDPDRAGWRAGELAAFLSARNVETRPIFKPMHLQPLYAGARAALTGTAERLFRDGLLLPSGSALVEDQVRRVIDAVTEFLDGHR</sequence>
<evidence type="ECO:0000256" key="4">
    <source>
        <dbReference type="RuleBase" id="RU004508"/>
    </source>
</evidence>
<dbReference type="GO" id="GO:0030170">
    <property type="term" value="F:pyridoxal phosphate binding"/>
    <property type="evidence" value="ECO:0007669"/>
    <property type="project" value="TreeGrafter"/>
</dbReference>
<dbReference type="PANTHER" id="PTHR30244">
    <property type="entry name" value="TRANSAMINASE"/>
    <property type="match status" value="1"/>
</dbReference>
<dbReference type="InterPro" id="IPR015424">
    <property type="entry name" value="PyrdxlP-dep_Trfase"/>
</dbReference>
<dbReference type="InterPro" id="IPR015421">
    <property type="entry name" value="PyrdxlP-dep_Trfase_major"/>
</dbReference>
<evidence type="ECO:0000256" key="3">
    <source>
        <dbReference type="PIRSR" id="PIRSR000390-2"/>
    </source>
</evidence>
<evidence type="ECO:0000313" key="6">
    <source>
        <dbReference type="Proteomes" id="UP000053244"/>
    </source>
</evidence>
<evidence type="ECO:0000256" key="2">
    <source>
        <dbReference type="PIRSR" id="PIRSR000390-1"/>
    </source>
</evidence>
<dbReference type="InterPro" id="IPR015422">
    <property type="entry name" value="PyrdxlP-dep_Trfase_small"/>
</dbReference>
<evidence type="ECO:0000313" key="5">
    <source>
        <dbReference type="EMBL" id="KUL42098.1"/>
    </source>
</evidence>
<comment type="similarity">
    <text evidence="4">Belongs to the DegT/DnrJ/EryC1 family.</text>
</comment>
<dbReference type="InterPro" id="IPR000653">
    <property type="entry name" value="DegT/StrS_aminotransferase"/>
</dbReference>
<dbReference type="GO" id="GO:0008483">
    <property type="term" value="F:transaminase activity"/>
    <property type="evidence" value="ECO:0007669"/>
    <property type="project" value="TreeGrafter"/>
</dbReference>
<feature type="active site" description="Proton acceptor" evidence="2">
    <location>
        <position position="193"/>
    </location>
</feature>
<dbReference type="Proteomes" id="UP000053244">
    <property type="component" value="Unassembled WGS sequence"/>
</dbReference>
<dbReference type="Gene3D" id="3.90.1150.10">
    <property type="entry name" value="Aspartate Aminotransferase, domain 1"/>
    <property type="match status" value="1"/>
</dbReference>
<comment type="cofactor">
    <cofactor evidence="1">
        <name>pyridoxal 5'-phosphate</name>
        <dbReference type="ChEBI" id="CHEBI:597326"/>
    </cofactor>
</comment>
<reference evidence="5 6" key="1">
    <citation type="submission" date="2015-10" db="EMBL/GenBank/DDBJ databases">
        <authorList>
            <person name="Gilbert D.G."/>
        </authorList>
    </citation>
    <scope>NUCLEOTIDE SEQUENCE [LARGE SCALE GENOMIC DNA]</scope>
    <source>
        <strain evidence="5 6">NRRL B-16712</strain>
    </source>
</reference>
<accession>A0A0X3VBN0</accession>
<proteinExistence type="inferred from homology"/>